<dbReference type="Pfam" id="PF02788">
    <property type="entry name" value="RuBisCO_large_N"/>
    <property type="match status" value="1"/>
</dbReference>
<evidence type="ECO:0000313" key="7">
    <source>
        <dbReference type="Proteomes" id="UP000288215"/>
    </source>
</evidence>
<dbReference type="PROSITE" id="PS00157">
    <property type="entry name" value="RUBISCO_LARGE"/>
    <property type="match status" value="1"/>
</dbReference>
<dbReference type="GO" id="GO:0016984">
    <property type="term" value="F:ribulose-bisphosphate carboxylase activity"/>
    <property type="evidence" value="ECO:0007669"/>
    <property type="project" value="InterPro"/>
</dbReference>
<dbReference type="SUPFAM" id="SSF54966">
    <property type="entry name" value="RuBisCO, large subunit, small (N-terminal) domain"/>
    <property type="match status" value="1"/>
</dbReference>
<proteinExistence type="predicted"/>
<keyword evidence="3" id="KW-0460">Magnesium</keyword>
<name>A0A444L5Y9_METS7</name>
<dbReference type="InterPro" id="IPR036422">
    <property type="entry name" value="RuBisCO_lsu_N_sf"/>
</dbReference>
<keyword evidence="2" id="KW-0479">Metal-binding</keyword>
<dbReference type="Gene3D" id="3.20.20.110">
    <property type="entry name" value="Ribulose bisphosphate carboxylase, large subunit, C-terminal domain"/>
    <property type="match status" value="1"/>
</dbReference>
<dbReference type="SFLD" id="SFLDG00301">
    <property type="entry name" value="RuBisCO-like_proteins"/>
    <property type="match status" value="1"/>
</dbReference>
<dbReference type="SFLD" id="SFLDS00014">
    <property type="entry name" value="RuBisCO"/>
    <property type="match status" value="1"/>
</dbReference>
<dbReference type="GO" id="GO:0000287">
    <property type="term" value="F:magnesium ion binding"/>
    <property type="evidence" value="ECO:0007669"/>
    <property type="project" value="InterPro"/>
</dbReference>
<dbReference type="Proteomes" id="UP000288215">
    <property type="component" value="Unassembled WGS sequence"/>
</dbReference>
<organism evidence="6 7">
    <name type="scientific">Methanosuratincola subterraneus</name>
    <dbReference type="NCBI Taxonomy" id="2593994"/>
    <lineage>
        <taxon>Archaea</taxon>
        <taxon>Thermoproteota</taxon>
        <taxon>Methanosuratincolia</taxon>
        <taxon>Candidatus Methanomethylicales</taxon>
        <taxon>Candidatus Methanomethylicaceae</taxon>
        <taxon>Candidatus Methanosuratincola (ex Vanwonterghem et al. 2016)</taxon>
    </lineage>
</organism>
<dbReference type="Gene3D" id="3.30.70.150">
    <property type="entry name" value="RuBisCO large subunit, N-terminal domain"/>
    <property type="match status" value="1"/>
</dbReference>
<protein>
    <submittedName>
        <fullName evidence="6">Ribulose-1,5-bisphosphate carboxylase, Type III</fullName>
    </submittedName>
</protein>
<feature type="domain" description="Ribulose bisphosphate carboxylase large subunit C-terminal" evidence="4">
    <location>
        <begin position="158"/>
        <end position="429"/>
    </location>
</feature>
<comment type="cofactor">
    <cofactor evidence="1">
        <name>Mg(2+)</name>
        <dbReference type="ChEBI" id="CHEBI:18420"/>
    </cofactor>
</comment>
<dbReference type="InterPro" id="IPR036376">
    <property type="entry name" value="RuBisCO_lsu_C_sf"/>
</dbReference>
<comment type="caution">
    <text evidence="6">The sequence shown here is derived from an EMBL/GenBank/DDBJ whole genome shotgun (WGS) entry which is preliminary data.</text>
</comment>
<dbReference type="PANTHER" id="PTHR42704">
    <property type="entry name" value="RIBULOSE BISPHOSPHATE CARBOXYLASE"/>
    <property type="match status" value="1"/>
</dbReference>
<evidence type="ECO:0000259" key="5">
    <source>
        <dbReference type="Pfam" id="PF02788"/>
    </source>
</evidence>
<dbReference type="SUPFAM" id="SSF51649">
    <property type="entry name" value="RuBisCo, C-terminal domain"/>
    <property type="match status" value="1"/>
</dbReference>
<dbReference type="PANTHER" id="PTHR42704:SF17">
    <property type="entry name" value="RIBULOSE BISPHOSPHATE CARBOXYLASE LARGE CHAIN"/>
    <property type="match status" value="1"/>
</dbReference>
<sequence>MMAQGTSKKGIYLDEIFYTTPESIDPEKYIIAKYYVESELDLKASGIAIATEESIGTWTEITTTNEWVRSRLPAKVFRTEGSGGAGFVWVAYPLDLFDLETSGIANVLSMVAGNLFGLSALKNVRLVDIDFPGEVVGMYPGPRVGIEGVRRLVGTDSSPRPHLGTIVKPKVGLNPEQTAKVCYEAAIGGVDFIKDDETLVNQKFCPLQERVVRVMEALDRVKSETGRNVLFAVNVTADPEDMVRHAETAIDNGANTLMLDIVILGLPTVEWFIKSHDFHVPIHMHRAMHAAFTRNPKHGISMLVLAKIARLLGGDQLHVGSGAGKMGGEEGARTELNRIIDFLRSEWHGKRMVFPVASGGIHPGFVPANYRVFGNDFVINAGGGIHGHPRGTRAGAAAMRQAIDACVKGIPLDEYAKSHEELRIALERWGEKRLSED</sequence>
<evidence type="ECO:0000256" key="3">
    <source>
        <dbReference type="ARBA" id="ARBA00022842"/>
    </source>
</evidence>
<dbReference type="AlphaFoldDB" id="A0A444L5Y9"/>
<reference evidence="6 7" key="1">
    <citation type="submission" date="2018-12" db="EMBL/GenBank/DDBJ databases">
        <title>The complete genome of the methanogenic archaea of the candidate phylum Verstraetearchaeota, obtained from the metagenome of underground thermal water.</title>
        <authorList>
            <person name="Kadnikov V.V."/>
            <person name="Mardanov A.V."/>
            <person name="Beletsky A.V."/>
            <person name="Karnachuk O.V."/>
            <person name="Ravin N.V."/>
        </authorList>
    </citation>
    <scope>NUCLEOTIDE SEQUENCE [LARGE SCALE GENOMIC DNA]</scope>
    <source>
        <strain evidence="6">Ch88</strain>
    </source>
</reference>
<dbReference type="InterPro" id="IPR020878">
    <property type="entry name" value="RuBisCo_large_chain_AS"/>
</dbReference>
<dbReference type="Pfam" id="PF00016">
    <property type="entry name" value="RuBisCO_large"/>
    <property type="match status" value="1"/>
</dbReference>
<dbReference type="EMBL" id="RXGA01000003">
    <property type="protein sequence ID" value="RWX72993.1"/>
    <property type="molecule type" value="Genomic_DNA"/>
</dbReference>
<dbReference type="InterPro" id="IPR033966">
    <property type="entry name" value="RuBisCO"/>
</dbReference>
<dbReference type="InterPro" id="IPR000685">
    <property type="entry name" value="RuBisCO_lsu_C"/>
</dbReference>
<gene>
    <name evidence="6" type="ORF">Metus_0967</name>
</gene>
<evidence type="ECO:0000256" key="2">
    <source>
        <dbReference type="ARBA" id="ARBA00022723"/>
    </source>
</evidence>
<accession>A0A444L5Y9</accession>
<evidence type="ECO:0000259" key="4">
    <source>
        <dbReference type="Pfam" id="PF00016"/>
    </source>
</evidence>
<feature type="domain" description="Ribulose bisphosphate carboxylase large subunit ferrodoxin-like N-terminal" evidence="5">
    <location>
        <begin position="27"/>
        <end position="133"/>
    </location>
</feature>
<evidence type="ECO:0000256" key="1">
    <source>
        <dbReference type="ARBA" id="ARBA00001946"/>
    </source>
</evidence>
<evidence type="ECO:0000313" key="6">
    <source>
        <dbReference type="EMBL" id="RWX72993.1"/>
    </source>
</evidence>
<dbReference type="InterPro" id="IPR017443">
    <property type="entry name" value="RuBisCO_lsu_fd_N"/>
</dbReference>
<dbReference type="GO" id="GO:0015977">
    <property type="term" value="P:carbon fixation"/>
    <property type="evidence" value="ECO:0007669"/>
    <property type="project" value="InterPro"/>
</dbReference>